<dbReference type="EMBL" id="VFQE01000002">
    <property type="protein sequence ID" value="TQN37891.1"/>
    <property type="molecule type" value="Genomic_DNA"/>
</dbReference>
<evidence type="ECO:0000256" key="1">
    <source>
        <dbReference type="SAM" id="MobiDB-lite"/>
    </source>
</evidence>
<organism evidence="2 3">
    <name type="scientific">Blastococcus colisei</name>
    <dbReference type="NCBI Taxonomy" id="1564162"/>
    <lineage>
        <taxon>Bacteria</taxon>
        <taxon>Bacillati</taxon>
        <taxon>Actinomycetota</taxon>
        <taxon>Actinomycetes</taxon>
        <taxon>Geodermatophilales</taxon>
        <taxon>Geodermatophilaceae</taxon>
        <taxon>Blastococcus</taxon>
    </lineage>
</organism>
<dbReference type="Proteomes" id="UP000319865">
    <property type="component" value="Unassembled WGS sequence"/>
</dbReference>
<proteinExistence type="predicted"/>
<reference evidence="2 3" key="1">
    <citation type="submission" date="2019-06" db="EMBL/GenBank/DDBJ databases">
        <title>Sequencing the genomes of 1000 actinobacteria strains.</title>
        <authorList>
            <person name="Klenk H.-P."/>
        </authorList>
    </citation>
    <scope>NUCLEOTIDE SEQUENCE [LARGE SCALE GENOMIC DNA]</scope>
    <source>
        <strain evidence="2 3">DSM 46837</strain>
    </source>
</reference>
<protein>
    <submittedName>
        <fullName evidence="2">Uncharacterized protein</fullName>
    </submittedName>
</protein>
<evidence type="ECO:0000313" key="3">
    <source>
        <dbReference type="Proteomes" id="UP000319865"/>
    </source>
</evidence>
<keyword evidence="3" id="KW-1185">Reference proteome</keyword>
<gene>
    <name evidence="2" type="ORF">FHU33_4564</name>
</gene>
<dbReference type="AlphaFoldDB" id="A0A543P1E9"/>
<feature type="region of interest" description="Disordered" evidence="1">
    <location>
        <begin position="1"/>
        <end position="28"/>
    </location>
</feature>
<name>A0A543P1E9_9ACTN</name>
<comment type="caution">
    <text evidence="2">The sequence shown here is derived from an EMBL/GenBank/DDBJ whole genome shotgun (WGS) entry which is preliminary data.</text>
</comment>
<sequence length="55" mass="5615">MIVSAMPVVDRPLGARRDTPADDGVMNGHGVRRIGAPEPLTGGCALPCCTGVAVR</sequence>
<evidence type="ECO:0000313" key="2">
    <source>
        <dbReference type="EMBL" id="TQN37891.1"/>
    </source>
</evidence>
<accession>A0A543P1E9</accession>